<evidence type="ECO:0000313" key="2">
    <source>
        <dbReference type="Proteomes" id="UP000285013"/>
    </source>
</evidence>
<comment type="caution">
    <text evidence="1">The sequence shown here is derived from an EMBL/GenBank/DDBJ whole genome shotgun (WGS) entry which is preliminary data.</text>
</comment>
<sequence>MFNNETKYFLNSLTKEELIKLIEAYSKNWLAMDGVWFQSVERKYGMDEAMHHDREAWRVFTITEARRIKQFLELPEHAGLEGLAKALQLRFYANINNDELIFGRDGKTLIYRTLDCHVQTARRRKQMEYHPCKSVGIIEYSGFAAAIDERITCECLSCYPDITDSSCCCAWQFTLNE</sequence>
<dbReference type="Pfam" id="PF19620">
    <property type="entry name" value="DUF6125"/>
    <property type="match status" value="1"/>
</dbReference>
<dbReference type="Proteomes" id="UP000285013">
    <property type="component" value="Unassembled WGS sequence"/>
</dbReference>
<accession>A0A415NDF2</accession>
<evidence type="ECO:0000313" key="1">
    <source>
        <dbReference type="EMBL" id="RHL95173.1"/>
    </source>
</evidence>
<protein>
    <submittedName>
        <fullName evidence="1">Uncharacterized protein</fullName>
    </submittedName>
</protein>
<gene>
    <name evidence="1" type="ORF">DWZ95_04975</name>
</gene>
<name>A0A415NDF2_9BACE</name>
<dbReference type="EMBL" id="QRPE01000003">
    <property type="protein sequence ID" value="RHL95173.1"/>
    <property type="molecule type" value="Genomic_DNA"/>
</dbReference>
<proteinExistence type="predicted"/>
<dbReference type="AlphaFoldDB" id="A0A415NDF2"/>
<organism evidence="1 2">
    <name type="scientific">Bacteroides intestinalis</name>
    <dbReference type="NCBI Taxonomy" id="329854"/>
    <lineage>
        <taxon>Bacteria</taxon>
        <taxon>Pseudomonadati</taxon>
        <taxon>Bacteroidota</taxon>
        <taxon>Bacteroidia</taxon>
        <taxon>Bacteroidales</taxon>
        <taxon>Bacteroidaceae</taxon>
        <taxon>Bacteroides</taxon>
    </lineage>
</organism>
<reference evidence="1 2" key="1">
    <citation type="submission" date="2018-08" db="EMBL/GenBank/DDBJ databases">
        <title>A genome reference for cultivated species of the human gut microbiota.</title>
        <authorList>
            <person name="Zou Y."/>
            <person name="Xue W."/>
            <person name="Luo G."/>
        </authorList>
    </citation>
    <scope>NUCLEOTIDE SEQUENCE [LARGE SCALE GENOMIC DNA]</scope>
    <source>
        <strain evidence="1 2">AF36-16BH</strain>
    </source>
</reference>